<evidence type="ECO:0000256" key="1">
    <source>
        <dbReference type="SAM" id="Phobius"/>
    </source>
</evidence>
<gene>
    <name evidence="2" type="ORF">DARMORV10_C09P16150.1</name>
</gene>
<dbReference type="Proteomes" id="UP001295469">
    <property type="component" value="Chromosome C09"/>
</dbReference>
<name>A0A816ISC8_BRANA</name>
<proteinExistence type="predicted"/>
<evidence type="ECO:0000313" key="2">
    <source>
        <dbReference type="EMBL" id="CAF1720049.1"/>
    </source>
</evidence>
<keyword evidence="1" id="KW-0812">Transmembrane</keyword>
<organism evidence="2">
    <name type="scientific">Brassica napus</name>
    <name type="common">Rape</name>
    <dbReference type="NCBI Taxonomy" id="3708"/>
    <lineage>
        <taxon>Eukaryota</taxon>
        <taxon>Viridiplantae</taxon>
        <taxon>Streptophyta</taxon>
        <taxon>Embryophyta</taxon>
        <taxon>Tracheophyta</taxon>
        <taxon>Spermatophyta</taxon>
        <taxon>Magnoliopsida</taxon>
        <taxon>eudicotyledons</taxon>
        <taxon>Gunneridae</taxon>
        <taxon>Pentapetalae</taxon>
        <taxon>rosids</taxon>
        <taxon>malvids</taxon>
        <taxon>Brassicales</taxon>
        <taxon>Brassicaceae</taxon>
        <taxon>Brassiceae</taxon>
        <taxon>Brassica</taxon>
    </lineage>
</organism>
<dbReference type="EMBL" id="HG994373">
    <property type="protein sequence ID" value="CAF1720049.1"/>
    <property type="molecule type" value="Genomic_DNA"/>
</dbReference>
<protein>
    <submittedName>
        <fullName evidence="2">(rape) hypothetical protein</fullName>
    </submittedName>
</protein>
<sequence length="63" mass="7364">MLGLIILDDALFILLYNVSLGCCFFSYFSFQWIVFIGNSRPGFQHMEELVPLLLFTRLRFLSP</sequence>
<feature type="transmembrane region" description="Helical" evidence="1">
    <location>
        <begin position="12"/>
        <end position="36"/>
    </location>
</feature>
<dbReference type="AlphaFoldDB" id="A0A816ISC8"/>
<reference evidence="2" key="1">
    <citation type="submission" date="2021-01" db="EMBL/GenBank/DDBJ databases">
        <authorList>
            <consortium name="Genoscope - CEA"/>
            <person name="William W."/>
        </authorList>
    </citation>
    <scope>NUCLEOTIDE SEQUENCE</scope>
</reference>
<keyword evidence="1" id="KW-0472">Membrane</keyword>
<accession>A0A816ISC8</accession>
<keyword evidence="1" id="KW-1133">Transmembrane helix</keyword>